<comment type="caution">
    <text evidence="1">The sequence shown here is derived from an EMBL/GenBank/DDBJ whole genome shotgun (WGS) entry which is preliminary data.</text>
</comment>
<evidence type="ECO:0000313" key="2">
    <source>
        <dbReference type="Proteomes" id="UP001244640"/>
    </source>
</evidence>
<proteinExistence type="predicted"/>
<evidence type="ECO:0008006" key="3">
    <source>
        <dbReference type="Google" id="ProtNLM"/>
    </source>
</evidence>
<keyword evidence="2" id="KW-1185">Reference proteome</keyword>
<dbReference type="EMBL" id="JAUTBA010000001">
    <property type="protein sequence ID" value="MDQ1150339.1"/>
    <property type="molecule type" value="Genomic_DNA"/>
</dbReference>
<accession>A0ABU0U650</accession>
<evidence type="ECO:0000313" key="1">
    <source>
        <dbReference type="EMBL" id="MDQ1150339.1"/>
    </source>
</evidence>
<name>A0ABU0U650_9SPHI</name>
<dbReference type="RefSeq" id="WP_307186005.1">
    <property type="nucleotide sequence ID" value="NZ_JAUTBA010000001.1"/>
</dbReference>
<dbReference type="Proteomes" id="UP001244640">
    <property type="component" value="Unassembled WGS sequence"/>
</dbReference>
<reference evidence="1 2" key="1">
    <citation type="submission" date="2023-07" db="EMBL/GenBank/DDBJ databases">
        <title>Functional and genomic diversity of the sorghum phyllosphere microbiome.</title>
        <authorList>
            <person name="Shade A."/>
        </authorList>
    </citation>
    <scope>NUCLEOTIDE SEQUENCE [LARGE SCALE GENOMIC DNA]</scope>
    <source>
        <strain evidence="1 2">SORGH_AS_0892</strain>
    </source>
</reference>
<gene>
    <name evidence="1" type="ORF">QE382_002323</name>
</gene>
<organism evidence="1 2">
    <name type="scientific">Sphingobacterium zeae</name>
    <dbReference type="NCBI Taxonomy" id="1776859"/>
    <lineage>
        <taxon>Bacteria</taxon>
        <taxon>Pseudomonadati</taxon>
        <taxon>Bacteroidota</taxon>
        <taxon>Sphingobacteriia</taxon>
        <taxon>Sphingobacteriales</taxon>
        <taxon>Sphingobacteriaceae</taxon>
        <taxon>Sphingobacterium</taxon>
    </lineage>
</organism>
<protein>
    <recommendedName>
        <fullName evidence="3">Phage abortive infection protein</fullName>
    </recommendedName>
</protein>
<sequence>MAVVGLLIALKTYEVATKALGEWKNQKIFEIDIDGYANTLEALKVLEDLRFEQYNPDLVQSHSKEILTDIFNAGEKDVYKSYINLYSYIGYYSDLKPKIFEVRKKAIIIFNQSEDKDLIDFYDHFMSFEANIFSIHHNYHTSIINRFIDKYEYNTIVKESPAVNLYFNAIKLENPNIEDFEIYKLLYEKFFLLHDGDWLESLRAKHTSFFYRNFKRNVN</sequence>